<evidence type="ECO:0000256" key="1">
    <source>
        <dbReference type="ARBA" id="ARBA00004123"/>
    </source>
</evidence>
<dbReference type="GO" id="GO:0006281">
    <property type="term" value="P:DNA repair"/>
    <property type="evidence" value="ECO:0007669"/>
    <property type="project" value="UniProtKB-KW"/>
</dbReference>
<dbReference type="GO" id="GO:0005524">
    <property type="term" value="F:ATP binding"/>
    <property type="evidence" value="ECO:0007669"/>
    <property type="project" value="UniProtKB-KW"/>
</dbReference>
<organism evidence="9 10">
    <name type="scientific">Phaeosphaeria nodorum (strain SN15 / ATCC MYA-4574 / FGSC 10173)</name>
    <name type="common">Glume blotch fungus</name>
    <name type="synonym">Parastagonospora nodorum</name>
    <dbReference type="NCBI Taxonomy" id="321614"/>
    <lineage>
        <taxon>Eukaryota</taxon>
        <taxon>Fungi</taxon>
        <taxon>Dikarya</taxon>
        <taxon>Ascomycota</taxon>
        <taxon>Pezizomycotina</taxon>
        <taxon>Dothideomycetes</taxon>
        <taxon>Pleosporomycetidae</taxon>
        <taxon>Pleosporales</taxon>
        <taxon>Pleosporineae</taxon>
        <taxon>Phaeosphaeriaceae</taxon>
        <taxon>Parastagonospora</taxon>
    </lineage>
</organism>
<dbReference type="PANTHER" id="PTHR46239">
    <property type="entry name" value="DNA REPAIR PROTEIN RAD51 HOMOLOG 3 RAD51C"/>
    <property type="match status" value="1"/>
</dbReference>
<keyword evidence="3" id="KW-0227">DNA damage</keyword>
<protein>
    <recommendedName>
        <fullName evidence="8">RecA family profile 1 domain-containing protein</fullName>
    </recommendedName>
</protein>
<dbReference type="VEuPathDB" id="FungiDB:JI435_136180"/>
<keyword evidence="10" id="KW-1185">Reference proteome</keyword>
<sequence>MASQDASMPSPSSHRLPTVSASQALHSLHARGARTVSTGIAHLDKLLAPPSLPGHDVAGGYMRGKVTEIFGPSGAGKTSFGIQAAANAIRQGQQVVWIDGACAPLVTRRLLQVFAASQDAPLTDSSTDAPSPQREAARDEVCSHLHHVAAPTLAHLLALFMHSPASFPPQSTSLVIIDSLSTLVDNAYPRNVEGKNKNEQTRWAAGRRFTVINDIVSTLSRFAALHNVALLLTCQTITRIRGASRALLVPAISGVEWENGVSTRLVLFRDWVRQGKSKDTAGADRLRKARFAGLVKVNGTTLADEGGVGSVVPYAIGDSGLRDISIAADDITAHIVLPVQARRPLKRPFAELEEEDAGDEPNSDELYGWVEEDDEVAAEGLLIDEAAAPHPGDAAESRSERSTKMTRPSTI</sequence>
<evidence type="ECO:0000256" key="7">
    <source>
        <dbReference type="SAM" id="MobiDB-lite"/>
    </source>
</evidence>
<feature type="domain" description="RecA family profile 1" evidence="8">
    <location>
        <begin position="32"/>
        <end position="236"/>
    </location>
</feature>
<dbReference type="EMBL" id="CP069043">
    <property type="protein sequence ID" value="QRD06713.1"/>
    <property type="molecule type" value="Genomic_DNA"/>
</dbReference>
<dbReference type="GO" id="GO:0005634">
    <property type="term" value="C:nucleus"/>
    <property type="evidence" value="ECO:0007669"/>
    <property type="project" value="UniProtKB-SubCell"/>
</dbReference>
<dbReference type="Proteomes" id="UP000663193">
    <property type="component" value="Chromosome 21"/>
</dbReference>
<feature type="compositionally biased region" description="Basic and acidic residues" evidence="7">
    <location>
        <begin position="393"/>
        <end position="403"/>
    </location>
</feature>
<evidence type="ECO:0000256" key="2">
    <source>
        <dbReference type="ARBA" id="ARBA00022741"/>
    </source>
</evidence>
<reference evidence="10" key="1">
    <citation type="journal article" date="2021" name="BMC Genomics">
        <title>Chromosome-level genome assembly and manually-curated proteome of model necrotroph Parastagonospora nodorum Sn15 reveals a genome-wide trove of candidate effector homologs, and redundancy of virulence-related functions within an accessory chromosome.</title>
        <authorList>
            <person name="Bertazzoni S."/>
            <person name="Jones D.A.B."/>
            <person name="Phan H.T."/>
            <person name="Tan K.-C."/>
            <person name="Hane J.K."/>
        </authorList>
    </citation>
    <scope>NUCLEOTIDE SEQUENCE [LARGE SCALE GENOMIC DNA]</scope>
    <source>
        <strain evidence="10">SN15 / ATCC MYA-4574 / FGSC 10173)</strain>
    </source>
</reference>
<feature type="compositionally biased region" description="Acidic residues" evidence="7">
    <location>
        <begin position="351"/>
        <end position="363"/>
    </location>
</feature>
<dbReference type="OrthoDB" id="5957327at2759"/>
<evidence type="ECO:0000313" key="9">
    <source>
        <dbReference type="EMBL" id="QRD06713.1"/>
    </source>
</evidence>
<evidence type="ECO:0000259" key="8">
    <source>
        <dbReference type="PROSITE" id="PS50162"/>
    </source>
</evidence>
<gene>
    <name evidence="9" type="ORF">JI435_136180</name>
</gene>
<keyword evidence="5" id="KW-0234">DNA repair</keyword>
<evidence type="ECO:0000256" key="3">
    <source>
        <dbReference type="ARBA" id="ARBA00022763"/>
    </source>
</evidence>
<evidence type="ECO:0000313" key="10">
    <source>
        <dbReference type="Proteomes" id="UP000663193"/>
    </source>
</evidence>
<dbReference type="GO" id="GO:0006310">
    <property type="term" value="P:DNA recombination"/>
    <property type="evidence" value="ECO:0007669"/>
    <property type="project" value="UniProtKB-ARBA"/>
</dbReference>
<dbReference type="OMA" id="IACNALR"/>
<feature type="region of interest" description="Disordered" evidence="7">
    <location>
        <begin position="351"/>
        <end position="370"/>
    </location>
</feature>
<dbReference type="GO" id="GO:0061982">
    <property type="term" value="P:meiosis I cell cycle process"/>
    <property type="evidence" value="ECO:0007669"/>
    <property type="project" value="UniProtKB-ARBA"/>
</dbReference>
<evidence type="ECO:0000256" key="4">
    <source>
        <dbReference type="ARBA" id="ARBA00022840"/>
    </source>
</evidence>
<comment type="subcellular location">
    <subcellularLocation>
        <location evidence="1">Nucleus</location>
    </subcellularLocation>
</comment>
<dbReference type="AlphaFoldDB" id="A0A7U2IBF1"/>
<dbReference type="InterPro" id="IPR020588">
    <property type="entry name" value="RecA_ATP-bd"/>
</dbReference>
<dbReference type="Gene3D" id="3.40.50.300">
    <property type="entry name" value="P-loop containing nucleotide triphosphate hydrolases"/>
    <property type="match status" value="1"/>
</dbReference>
<dbReference type="RefSeq" id="XP_001803823.1">
    <property type="nucleotide sequence ID" value="XM_001803771.1"/>
</dbReference>
<dbReference type="SMART" id="SM00382">
    <property type="entry name" value="AAA"/>
    <property type="match status" value="1"/>
</dbReference>
<dbReference type="InterPro" id="IPR014774">
    <property type="entry name" value="KaiC-like_dom"/>
</dbReference>
<evidence type="ECO:0000256" key="5">
    <source>
        <dbReference type="ARBA" id="ARBA00023204"/>
    </source>
</evidence>
<dbReference type="GO" id="GO:0003677">
    <property type="term" value="F:DNA binding"/>
    <property type="evidence" value="ECO:0007669"/>
    <property type="project" value="InterPro"/>
</dbReference>
<keyword evidence="2" id="KW-0547">Nucleotide-binding</keyword>
<dbReference type="InterPro" id="IPR052093">
    <property type="entry name" value="HR_Repair_Mediator"/>
</dbReference>
<dbReference type="KEGG" id="pno:SNOG_13618"/>
<evidence type="ECO:0000256" key="6">
    <source>
        <dbReference type="ARBA" id="ARBA00023242"/>
    </source>
</evidence>
<dbReference type="PROSITE" id="PS50162">
    <property type="entry name" value="RECA_2"/>
    <property type="match status" value="1"/>
</dbReference>
<feature type="region of interest" description="Disordered" evidence="7">
    <location>
        <begin position="380"/>
        <end position="411"/>
    </location>
</feature>
<dbReference type="InterPro" id="IPR003593">
    <property type="entry name" value="AAA+_ATPase"/>
</dbReference>
<keyword evidence="4" id="KW-0067">ATP-binding</keyword>
<dbReference type="PANTHER" id="PTHR46239:SF1">
    <property type="entry name" value="DNA REPAIR PROTEIN RAD51 HOMOLOG 3"/>
    <property type="match status" value="1"/>
</dbReference>
<dbReference type="CDD" id="cd01393">
    <property type="entry name" value="RecA-like"/>
    <property type="match status" value="1"/>
</dbReference>
<dbReference type="GO" id="GO:0140664">
    <property type="term" value="F:ATP-dependent DNA damage sensor activity"/>
    <property type="evidence" value="ECO:0007669"/>
    <property type="project" value="InterPro"/>
</dbReference>
<proteinExistence type="predicted"/>
<accession>A0A7U2IBF1</accession>
<dbReference type="InterPro" id="IPR027417">
    <property type="entry name" value="P-loop_NTPase"/>
</dbReference>
<keyword evidence="6" id="KW-0539">Nucleus</keyword>
<dbReference type="Pfam" id="PF06745">
    <property type="entry name" value="ATPase"/>
    <property type="match status" value="1"/>
</dbReference>
<dbReference type="SUPFAM" id="SSF52540">
    <property type="entry name" value="P-loop containing nucleoside triphosphate hydrolases"/>
    <property type="match status" value="1"/>
</dbReference>
<name>A0A7U2IBF1_PHANO</name>